<dbReference type="InterPro" id="IPR005474">
    <property type="entry name" value="Transketolase_N"/>
</dbReference>
<organism evidence="5 6">
    <name type="scientific">Candidatus Magasanikbacteria bacterium GW2011_GWC2_45_8</name>
    <dbReference type="NCBI Taxonomy" id="1619050"/>
    <lineage>
        <taxon>Bacteria</taxon>
        <taxon>Candidatus Magasanikiibacteriota</taxon>
    </lineage>
</organism>
<evidence type="ECO:0000313" key="6">
    <source>
        <dbReference type="Proteomes" id="UP000034911"/>
    </source>
</evidence>
<reference evidence="5 6" key="1">
    <citation type="journal article" date="2015" name="Nature">
        <title>rRNA introns, odd ribosomes, and small enigmatic genomes across a large radiation of phyla.</title>
        <authorList>
            <person name="Brown C.T."/>
            <person name="Hug L.A."/>
            <person name="Thomas B.C."/>
            <person name="Sharon I."/>
            <person name="Castelle C.J."/>
            <person name="Singh A."/>
            <person name="Wilkins M.J."/>
            <person name="Williams K.H."/>
            <person name="Banfield J.F."/>
        </authorList>
    </citation>
    <scope>NUCLEOTIDE SEQUENCE [LARGE SCALE GENOMIC DNA]</scope>
</reference>
<evidence type="ECO:0000259" key="4">
    <source>
        <dbReference type="Pfam" id="PF00456"/>
    </source>
</evidence>
<keyword evidence="3" id="KW-0786">Thiamine pyrophosphate</keyword>
<feature type="domain" description="Transketolase N-terminal" evidence="4">
    <location>
        <begin position="9"/>
        <end position="264"/>
    </location>
</feature>
<dbReference type="PANTHER" id="PTHR47514:SF1">
    <property type="entry name" value="TRANSKETOLASE N-TERMINAL SECTION-RELATED"/>
    <property type="match status" value="1"/>
</dbReference>
<dbReference type="PANTHER" id="PTHR47514">
    <property type="entry name" value="TRANSKETOLASE N-TERMINAL SECTION-RELATED"/>
    <property type="match status" value="1"/>
</dbReference>
<dbReference type="Gene3D" id="3.40.50.970">
    <property type="match status" value="1"/>
</dbReference>
<protein>
    <recommendedName>
        <fullName evidence="4">Transketolase N-terminal domain-containing protein</fullName>
    </recommendedName>
</protein>
<dbReference type="PATRIC" id="fig|1619050.3.peg.190"/>
<evidence type="ECO:0000256" key="1">
    <source>
        <dbReference type="ARBA" id="ARBA00001964"/>
    </source>
</evidence>
<dbReference type="InterPro" id="IPR029061">
    <property type="entry name" value="THDP-binding"/>
</dbReference>
<dbReference type="AlphaFoldDB" id="A0A0G1Q8J9"/>
<accession>A0A0G1Q8J9</accession>
<comment type="caution">
    <text evidence="5">The sequence shown here is derived from an EMBL/GenBank/DDBJ whole genome shotgun (WGS) entry which is preliminary data.</text>
</comment>
<dbReference type="EMBL" id="LCLH01000007">
    <property type="protein sequence ID" value="KKU14063.1"/>
    <property type="molecule type" value="Genomic_DNA"/>
</dbReference>
<evidence type="ECO:0000313" key="5">
    <source>
        <dbReference type="EMBL" id="KKU14063.1"/>
    </source>
</evidence>
<name>A0A0G1Q8J9_9BACT</name>
<dbReference type="STRING" id="1619050.UX20_C0007G0041"/>
<gene>
    <name evidence="5" type="ORF">UX20_C0007G0041</name>
</gene>
<sequence length="275" mass="30437">MNAHELALTANSIRQDVIKALVEAKSGHSAGPLGLADVVTALYFEIADIDPKYPWKETRDRIVLSCGHYCPVLYSALAHRGYFPVSELLTLRKLNSRLQGHPHLRCVPGVENTGGPLGQGVSLALGMALALKLKGNPAYVFCLSSDGEQQEGEVWEAYNMAAKYKVDNLTYIVDYNHIQIDGPIEEVMPLEPLVDKYRAFNLNVMETDGNNMAEVVKTLRKAKEHKGTPTMIVAHTTPGKGVSFMEKDYRWHGKPPNVEEAARALQELEAAREKI</sequence>
<proteinExistence type="inferred from homology"/>
<dbReference type="Pfam" id="PF00456">
    <property type="entry name" value="Transketolase_N"/>
    <property type="match status" value="1"/>
</dbReference>
<comment type="similarity">
    <text evidence="2">Belongs to the transketolase family.</text>
</comment>
<evidence type="ECO:0000256" key="3">
    <source>
        <dbReference type="ARBA" id="ARBA00023052"/>
    </source>
</evidence>
<dbReference type="CDD" id="cd02012">
    <property type="entry name" value="TPP_TK"/>
    <property type="match status" value="1"/>
</dbReference>
<comment type="cofactor">
    <cofactor evidence="1">
        <name>thiamine diphosphate</name>
        <dbReference type="ChEBI" id="CHEBI:58937"/>
    </cofactor>
</comment>
<dbReference type="SUPFAM" id="SSF52518">
    <property type="entry name" value="Thiamin diphosphate-binding fold (THDP-binding)"/>
    <property type="match status" value="1"/>
</dbReference>
<dbReference type="Proteomes" id="UP000034911">
    <property type="component" value="Unassembled WGS sequence"/>
</dbReference>
<evidence type="ECO:0000256" key="2">
    <source>
        <dbReference type="ARBA" id="ARBA00007131"/>
    </source>
</evidence>